<evidence type="ECO:0000313" key="1">
    <source>
        <dbReference type="EMBL" id="POB00630.1"/>
    </source>
</evidence>
<keyword evidence="2" id="KW-1185">Reference proteome</keyword>
<reference evidence="1 2" key="1">
    <citation type="submission" date="2018-01" db="EMBL/GenBank/DDBJ databases">
        <title>Genomic Sequence of Chromobacterium MWU13-2610 from wild cranberry bogs within the Cape Cod National Seashore.</title>
        <authorList>
            <person name="O'Hara-Hanley K."/>
            <person name="Soby S."/>
            <person name="Harrison A."/>
        </authorList>
    </citation>
    <scope>NUCLEOTIDE SEQUENCE [LARGE SCALE GENOMIC DNA]</scope>
    <source>
        <strain evidence="1 2">MWU13-2610</strain>
    </source>
</reference>
<dbReference type="InterPro" id="IPR013388">
    <property type="entry name" value="T3SS_OrgA/MxiK"/>
</dbReference>
<dbReference type="Proteomes" id="UP000236416">
    <property type="component" value="Unassembled WGS sequence"/>
</dbReference>
<sequence>MAKSIHSSTLQRVLFDPLAYLHPRRLLLPVDLTEQAAARSAVNSLLISVFQMRHDCDDAQLDPLARQWLRHWHRLPQTAYLIGCHALRADLAWRAGQLTLPEWALTFTTIALPTEAASRQNIPGHDAILRAGYGRLQPWRARLPVPLAQRLPLLFPPHVDSVASQQGADPLILTLALQHAQRHTHPIPADAH</sequence>
<organism evidence="1 2">
    <name type="scientific">Chromobacterium sinusclupearum</name>
    <dbReference type="NCBI Taxonomy" id="2077146"/>
    <lineage>
        <taxon>Bacteria</taxon>
        <taxon>Pseudomonadati</taxon>
        <taxon>Pseudomonadota</taxon>
        <taxon>Betaproteobacteria</taxon>
        <taxon>Neisseriales</taxon>
        <taxon>Chromobacteriaceae</taxon>
        <taxon>Chromobacterium</taxon>
    </lineage>
</organism>
<dbReference type="AlphaFoldDB" id="A0A2K4MUG5"/>
<dbReference type="EMBL" id="PPTF01000002">
    <property type="protein sequence ID" value="POB00630.1"/>
    <property type="molecule type" value="Genomic_DNA"/>
</dbReference>
<comment type="caution">
    <text evidence="1">The sequence shown here is derived from an EMBL/GenBank/DDBJ whole genome shotgun (WGS) entry which is preliminary data.</text>
</comment>
<evidence type="ECO:0000313" key="2">
    <source>
        <dbReference type="Proteomes" id="UP000236416"/>
    </source>
</evidence>
<name>A0A2K4MUG5_9NEIS</name>
<accession>A0A2K4MUG5</accession>
<dbReference type="RefSeq" id="WP_103316705.1">
    <property type="nucleotide sequence ID" value="NZ_PPTF01000002.1"/>
</dbReference>
<dbReference type="NCBIfam" id="TIGR02555">
    <property type="entry name" value="OrgA_MxiK"/>
    <property type="match status" value="1"/>
</dbReference>
<gene>
    <name evidence="1" type="ORF">C2134_00745</name>
</gene>
<proteinExistence type="predicted"/>
<dbReference type="Pfam" id="PF09482">
    <property type="entry name" value="OrgA_MxiK"/>
    <property type="match status" value="1"/>
</dbReference>
<protein>
    <submittedName>
        <fullName evidence="1">Type III secretion apparatus protein OrgA/MxiK</fullName>
    </submittedName>
</protein>